<keyword evidence="2 3" id="KW-0408">Iron</keyword>
<evidence type="ECO:0000313" key="6">
    <source>
        <dbReference type="Proteomes" id="UP001161247"/>
    </source>
</evidence>
<name>A0AAV1E567_OLDCO</name>
<sequence>MGSNGESGKLPFIEITEESMNPSSNSWLPTAHKVRRALETNGCFLAKYNQLCPELHDKMFKLSEELFQLPTEVKLKNTSSILGFGYGSNFSFMPLVEYFGLEGGATLGATKEFTNLMWPSGNDNFCDTTYAYSKLLSELDHGVMRMVFGSYGVDNKYCDQLLNSSFYLMRFLKYRTPKVDEINLGLLPHVDKNFLGIIDTNKVPGLEIQMKDGQWITCQPSPTTPSTFLVIAGEPFQAWSNGRIFAPLHKVVITGTEEKYTIALFSFMREKIKVPEELIYHEENPLKFKEFNHLDFLEFVRSGGRSKVPRLIVPFCGV</sequence>
<feature type="domain" description="Fe2OG dioxygenase" evidence="4">
    <location>
        <begin position="165"/>
        <end position="270"/>
    </location>
</feature>
<dbReference type="Gene3D" id="2.60.120.330">
    <property type="entry name" value="B-lactam Antibiotic, Isopenicillin N Synthase, Chain"/>
    <property type="match status" value="1"/>
</dbReference>
<dbReference type="InterPro" id="IPR005123">
    <property type="entry name" value="Oxoglu/Fe-dep_dioxygenase_dom"/>
</dbReference>
<reference evidence="5" key="1">
    <citation type="submission" date="2023-03" db="EMBL/GenBank/DDBJ databases">
        <authorList>
            <person name="Julca I."/>
        </authorList>
    </citation>
    <scope>NUCLEOTIDE SEQUENCE</scope>
</reference>
<evidence type="ECO:0000256" key="3">
    <source>
        <dbReference type="RuleBase" id="RU003682"/>
    </source>
</evidence>
<keyword evidence="6" id="KW-1185">Reference proteome</keyword>
<evidence type="ECO:0000256" key="1">
    <source>
        <dbReference type="ARBA" id="ARBA00022723"/>
    </source>
</evidence>
<dbReference type="GO" id="GO:0016706">
    <property type="term" value="F:2-oxoglutarate-dependent dioxygenase activity"/>
    <property type="evidence" value="ECO:0007669"/>
    <property type="project" value="UniProtKB-ARBA"/>
</dbReference>
<proteinExistence type="inferred from homology"/>
<dbReference type="Pfam" id="PF03171">
    <property type="entry name" value="2OG-FeII_Oxy"/>
    <property type="match status" value="1"/>
</dbReference>
<dbReference type="InterPro" id="IPR027443">
    <property type="entry name" value="IPNS-like_sf"/>
</dbReference>
<dbReference type="Pfam" id="PF14226">
    <property type="entry name" value="DIOX_N"/>
    <property type="match status" value="1"/>
</dbReference>
<dbReference type="GO" id="GO:0046872">
    <property type="term" value="F:metal ion binding"/>
    <property type="evidence" value="ECO:0007669"/>
    <property type="project" value="UniProtKB-KW"/>
</dbReference>
<organism evidence="5 6">
    <name type="scientific">Oldenlandia corymbosa var. corymbosa</name>
    <dbReference type="NCBI Taxonomy" id="529605"/>
    <lineage>
        <taxon>Eukaryota</taxon>
        <taxon>Viridiplantae</taxon>
        <taxon>Streptophyta</taxon>
        <taxon>Embryophyta</taxon>
        <taxon>Tracheophyta</taxon>
        <taxon>Spermatophyta</taxon>
        <taxon>Magnoliopsida</taxon>
        <taxon>eudicotyledons</taxon>
        <taxon>Gunneridae</taxon>
        <taxon>Pentapetalae</taxon>
        <taxon>asterids</taxon>
        <taxon>lamiids</taxon>
        <taxon>Gentianales</taxon>
        <taxon>Rubiaceae</taxon>
        <taxon>Rubioideae</taxon>
        <taxon>Spermacoceae</taxon>
        <taxon>Hedyotis-Oldenlandia complex</taxon>
        <taxon>Oldenlandia</taxon>
    </lineage>
</organism>
<comment type="similarity">
    <text evidence="3">Belongs to the iron/ascorbate-dependent oxidoreductase family.</text>
</comment>
<evidence type="ECO:0000259" key="4">
    <source>
        <dbReference type="PROSITE" id="PS51471"/>
    </source>
</evidence>
<dbReference type="PANTHER" id="PTHR47990">
    <property type="entry name" value="2-OXOGLUTARATE (2OG) AND FE(II)-DEPENDENT OXYGENASE SUPERFAMILY PROTEIN-RELATED"/>
    <property type="match status" value="1"/>
</dbReference>
<dbReference type="GO" id="GO:0002238">
    <property type="term" value="P:response to molecule of fungal origin"/>
    <property type="evidence" value="ECO:0007669"/>
    <property type="project" value="UniProtKB-ARBA"/>
</dbReference>
<protein>
    <submittedName>
        <fullName evidence="5">OLC1v1014683C1</fullName>
    </submittedName>
</protein>
<dbReference type="Proteomes" id="UP001161247">
    <property type="component" value="Chromosome 7"/>
</dbReference>
<keyword evidence="1 3" id="KW-0479">Metal-binding</keyword>
<evidence type="ECO:0000256" key="2">
    <source>
        <dbReference type="ARBA" id="ARBA00023004"/>
    </source>
</evidence>
<accession>A0AAV1E567</accession>
<evidence type="ECO:0000313" key="5">
    <source>
        <dbReference type="EMBL" id="CAI9114063.1"/>
    </source>
</evidence>
<dbReference type="AlphaFoldDB" id="A0AAV1E567"/>
<dbReference type="GO" id="GO:0009805">
    <property type="term" value="P:coumarin biosynthetic process"/>
    <property type="evidence" value="ECO:0007669"/>
    <property type="project" value="UniProtKB-ARBA"/>
</dbReference>
<keyword evidence="3" id="KW-0560">Oxidoreductase</keyword>
<dbReference type="SUPFAM" id="SSF51197">
    <property type="entry name" value="Clavaminate synthase-like"/>
    <property type="match status" value="1"/>
</dbReference>
<dbReference type="InterPro" id="IPR026992">
    <property type="entry name" value="DIOX_N"/>
</dbReference>
<gene>
    <name evidence="5" type="ORF">OLC1_LOCUS20924</name>
</gene>
<dbReference type="InterPro" id="IPR044861">
    <property type="entry name" value="IPNS-like_FE2OG_OXY"/>
</dbReference>
<dbReference type="EMBL" id="OX459124">
    <property type="protein sequence ID" value="CAI9114063.1"/>
    <property type="molecule type" value="Genomic_DNA"/>
</dbReference>
<dbReference type="PROSITE" id="PS51471">
    <property type="entry name" value="FE2OG_OXY"/>
    <property type="match status" value="1"/>
</dbReference>
<dbReference type="InterPro" id="IPR050231">
    <property type="entry name" value="Iron_ascorbate_oxido_reductase"/>
</dbReference>